<dbReference type="PANTHER" id="PTHR11439">
    <property type="entry name" value="GAG-POL-RELATED RETROTRANSPOSON"/>
    <property type="match status" value="1"/>
</dbReference>
<evidence type="ECO:0000313" key="1">
    <source>
        <dbReference type="EMBL" id="PNX69283.1"/>
    </source>
</evidence>
<sequence>MEKSSPCPTPMVTGRQFTIEGEPMAEPTMYRQAIGALQYLTNTRPDIAFSVNKLSQYMSAPTTEHWQGIKRILRYLQGTANYCLHIKPSTDLDINGFSDADWATSVDDRKSMGGQCVFLGETLISWSSRKQKVVSRSSTESEYRALADLATEVTWIRTLLNELKLPLPRKPILWCDNLSAKALASNPVMHARTKHIEIDVHFIRDQVLKGQITVAYVPTADQIADCLT</sequence>
<accession>A0A2K3KSN1</accession>
<reference evidence="1 2" key="2">
    <citation type="journal article" date="2017" name="Front. Plant Sci.">
        <title>Gene Classification and Mining of Molecular Markers Useful in Red Clover (Trifolium pratense) Breeding.</title>
        <authorList>
            <person name="Istvanek J."/>
            <person name="Dluhosova J."/>
            <person name="Dluhos P."/>
            <person name="Patkova L."/>
            <person name="Nedelnik J."/>
            <person name="Repkova J."/>
        </authorList>
    </citation>
    <scope>NUCLEOTIDE SEQUENCE [LARGE SCALE GENOMIC DNA]</scope>
    <source>
        <strain evidence="2">cv. Tatra</strain>
        <tissue evidence="1">Young leaves</tissue>
    </source>
</reference>
<proteinExistence type="predicted"/>
<dbReference type="CDD" id="cd09272">
    <property type="entry name" value="RNase_HI_RT_Ty1"/>
    <property type="match status" value="1"/>
</dbReference>
<dbReference type="EMBL" id="ASHM01108204">
    <property type="protein sequence ID" value="PNX69283.1"/>
    <property type="molecule type" value="Genomic_DNA"/>
</dbReference>
<dbReference type="PANTHER" id="PTHR11439:SF500">
    <property type="entry name" value="RNA-DIRECTED DNA POLYMERASE"/>
    <property type="match status" value="1"/>
</dbReference>
<feature type="non-terminal residue" evidence="1">
    <location>
        <position position="228"/>
    </location>
</feature>
<dbReference type="STRING" id="57577.A0A2K3KSN1"/>
<gene>
    <name evidence="1" type="ORF">L195_g056633</name>
</gene>
<protein>
    <submittedName>
        <fullName evidence="1">Putative copia-type protein</fullName>
    </submittedName>
</protein>
<comment type="caution">
    <text evidence="1">The sequence shown here is derived from an EMBL/GenBank/DDBJ whole genome shotgun (WGS) entry which is preliminary data.</text>
</comment>
<dbReference type="Proteomes" id="UP000236291">
    <property type="component" value="Unassembled WGS sequence"/>
</dbReference>
<dbReference type="AlphaFoldDB" id="A0A2K3KSN1"/>
<reference evidence="1 2" key="1">
    <citation type="journal article" date="2014" name="Am. J. Bot.">
        <title>Genome assembly and annotation for red clover (Trifolium pratense; Fabaceae).</title>
        <authorList>
            <person name="Istvanek J."/>
            <person name="Jaros M."/>
            <person name="Krenek A."/>
            <person name="Repkova J."/>
        </authorList>
    </citation>
    <scope>NUCLEOTIDE SEQUENCE [LARGE SCALE GENOMIC DNA]</scope>
    <source>
        <strain evidence="2">cv. Tatra</strain>
        <tissue evidence="1">Young leaves</tissue>
    </source>
</reference>
<organism evidence="1 2">
    <name type="scientific">Trifolium pratense</name>
    <name type="common">Red clover</name>
    <dbReference type="NCBI Taxonomy" id="57577"/>
    <lineage>
        <taxon>Eukaryota</taxon>
        <taxon>Viridiplantae</taxon>
        <taxon>Streptophyta</taxon>
        <taxon>Embryophyta</taxon>
        <taxon>Tracheophyta</taxon>
        <taxon>Spermatophyta</taxon>
        <taxon>Magnoliopsida</taxon>
        <taxon>eudicotyledons</taxon>
        <taxon>Gunneridae</taxon>
        <taxon>Pentapetalae</taxon>
        <taxon>rosids</taxon>
        <taxon>fabids</taxon>
        <taxon>Fabales</taxon>
        <taxon>Fabaceae</taxon>
        <taxon>Papilionoideae</taxon>
        <taxon>50 kb inversion clade</taxon>
        <taxon>NPAAA clade</taxon>
        <taxon>Hologalegina</taxon>
        <taxon>IRL clade</taxon>
        <taxon>Trifolieae</taxon>
        <taxon>Trifolium</taxon>
    </lineage>
</organism>
<dbReference type="InterPro" id="IPR043502">
    <property type="entry name" value="DNA/RNA_pol_sf"/>
</dbReference>
<dbReference type="SUPFAM" id="SSF56672">
    <property type="entry name" value="DNA/RNA polymerases"/>
    <property type="match status" value="1"/>
</dbReference>
<evidence type="ECO:0000313" key="2">
    <source>
        <dbReference type="Proteomes" id="UP000236291"/>
    </source>
</evidence>
<name>A0A2K3KSN1_TRIPR</name>